<keyword evidence="3" id="KW-1185">Reference proteome</keyword>
<sequence>SKSDKSAEKSPGKGKPKQPEPDLEKGQPEQPEELSNQEKRKAF</sequence>
<gene>
    <name evidence="2" type="ORF">DERYTH_LOCUS12819</name>
</gene>
<organism evidence="2 3">
    <name type="scientific">Dentiscutata erythropus</name>
    <dbReference type="NCBI Taxonomy" id="1348616"/>
    <lineage>
        <taxon>Eukaryota</taxon>
        <taxon>Fungi</taxon>
        <taxon>Fungi incertae sedis</taxon>
        <taxon>Mucoromycota</taxon>
        <taxon>Glomeromycotina</taxon>
        <taxon>Glomeromycetes</taxon>
        <taxon>Diversisporales</taxon>
        <taxon>Gigasporaceae</taxon>
        <taxon>Dentiscutata</taxon>
    </lineage>
</organism>
<dbReference type="Proteomes" id="UP000789405">
    <property type="component" value="Unassembled WGS sequence"/>
</dbReference>
<protein>
    <submittedName>
        <fullName evidence="2">9135_t:CDS:1</fullName>
    </submittedName>
</protein>
<evidence type="ECO:0000256" key="1">
    <source>
        <dbReference type="SAM" id="MobiDB-lite"/>
    </source>
</evidence>
<feature type="compositionally biased region" description="Basic and acidic residues" evidence="1">
    <location>
        <begin position="1"/>
        <end position="27"/>
    </location>
</feature>
<feature type="non-terminal residue" evidence="2">
    <location>
        <position position="1"/>
    </location>
</feature>
<proteinExistence type="predicted"/>
<comment type="caution">
    <text evidence="2">The sequence shown here is derived from an EMBL/GenBank/DDBJ whole genome shotgun (WGS) entry which is preliminary data.</text>
</comment>
<dbReference type="AlphaFoldDB" id="A0A9N9N219"/>
<evidence type="ECO:0000313" key="2">
    <source>
        <dbReference type="EMBL" id="CAG8698288.1"/>
    </source>
</evidence>
<evidence type="ECO:0000313" key="3">
    <source>
        <dbReference type="Proteomes" id="UP000789405"/>
    </source>
</evidence>
<name>A0A9N9N219_9GLOM</name>
<feature type="region of interest" description="Disordered" evidence="1">
    <location>
        <begin position="1"/>
        <end position="43"/>
    </location>
</feature>
<dbReference type="EMBL" id="CAJVPY010008607">
    <property type="protein sequence ID" value="CAG8698288.1"/>
    <property type="molecule type" value="Genomic_DNA"/>
</dbReference>
<reference evidence="2" key="1">
    <citation type="submission" date="2021-06" db="EMBL/GenBank/DDBJ databases">
        <authorList>
            <person name="Kallberg Y."/>
            <person name="Tangrot J."/>
            <person name="Rosling A."/>
        </authorList>
    </citation>
    <scope>NUCLEOTIDE SEQUENCE</scope>
    <source>
        <strain evidence="2">MA453B</strain>
    </source>
</reference>
<accession>A0A9N9N219</accession>